<dbReference type="InterPro" id="IPR029058">
    <property type="entry name" value="AB_hydrolase_fold"/>
</dbReference>
<evidence type="ECO:0000313" key="2">
    <source>
        <dbReference type="EMBL" id="EGY19356.1"/>
    </source>
</evidence>
<evidence type="ECO:0000313" key="3">
    <source>
        <dbReference type="Proteomes" id="UP000001611"/>
    </source>
</evidence>
<dbReference type="EMBL" id="DS572721">
    <property type="protein sequence ID" value="EGY19356.1"/>
    <property type="molecule type" value="Genomic_DNA"/>
</dbReference>
<dbReference type="PANTHER" id="PTHR47842:SF1">
    <property type="entry name" value="DUF676 DOMAIN-CONTAINING PROTEIN"/>
    <property type="match status" value="1"/>
</dbReference>
<dbReference type="RefSeq" id="XP_009652970.1">
    <property type="nucleotide sequence ID" value="XM_009654675.1"/>
</dbReference>
<dbReference type="SUPFAM" id="SSF53474">
    <property type="entry name" value="alpha/beta-Hydrolases"/>
    <property type="match status" value="1"/>
</dbReference>
<evidence type="ECO:0000256" key="1">
    <source>
        <dbReference type="SAM" id="MobiDB-lite"/>
    </source>
</evidence>
<dbReference type="OMA" id="KVAMSAN"/>
<feature type="region of interest" description="Disordered" evidence="1">
    <location>
        <begin position="188"/>
        <end position="230"/>
    </location>
</feature>
<dbReference type="OrthoDB" id="442243at2759"/>
<dbReference type="InParanoid" id="G2XHR2"/>
<organism evidence="2 3">
    <name type="scientific">Verticillium dahliae (strain VdLs.17 / ATCC MYA-4575 / FGSC 10137)</name>
    <name type="common">Verticillium wilt</name>
    <dbReference type="NCBI Taxonomy" id="498257"/>
    <lineage>
        <taxon>Eukaryota</taxon>
        <taxon>Fungi</taxon>
        <taxon>Dikarya</taxon>
        <taxon>Ascomycota</taxon>
        <taxon>Pezizomycotina</taxon>
        <taxon>Sordariomycetes</taxon>
        <taxon>Hypocreomycetidae</taxon>
        <taxon>Glomerellales</taxon>
        <taxon>Plectosphaerellaceae</taxon>
        <taxon>Verticillium</taxon>
    </lineage>
</organism>
<keyword evidence="3" id="KW-1185">Reference proteome</keyword>
<protein>
    <recommendedName>
        <fullName evidence="4">DUF676 domain-containing protein</fullName>
    </recommendedName>
</protein>
<dbReference type="HOGENOM" id="CLU_1144942_0_0_1"/>
<dbReference type="KEGG" id="vda:VDAG_09816"/>
<accession>G2XHR2</accession>
<dbReference type="AlphaFoldDB" id="G2XHR2"/>
<gene>
    <name evidence="2" type="ORF">VDAG_09816</name>
</gene>
<dbReference type="PANTHER" id="PTHR47842">
    <property type="entry name" value="EXPRESSED PROTEIN"/>
    <property type="match status" value="1"/>
</dbReference>
<sequence length="245" mass="25749">MKKTLILCFIHGFKGGDDTFGEGYEFTEHLRSLVEQALPKLNVQVLVYPKYETRGDLGNCVSRFRDWLQEKVIDIEVEAGTSSPTVDPSVRTILIGHSMGGIVAAETVIGLTSDKPIYSEDGVEKSAQTPTSFNSLMFPYVQGVLAFDTPYLGISPGVVAHGAEGHYTAASAAMTQLSGLGTALWGATPNKSASPGPANASRAPVAALPAPSSPGGTTTQQQQQQSPWAKWGKIAAIAGGDVGNI</sequence>
<dbReference type="GeneID" id="20711279"/>
<dbReference type="Gene3D" id="3.40.50.1820">
    <property type="entry name" value="alpha/beta hydrolase"/>
    <property type="match status" value="1"/>
</dbReference>
<proteinExistence type="predicted"/>
<evidence type="ECO:0008006" key="4">
    <source>
        <dbReference type="Google" id="ProtNLM"/>
    </source>
</evidence>
<feature type="compositionally biased region" description="Low complexity" evidence="1">
    <location>
        <begin position="197"/>
        <end position="230"/>
    </location>
</feature>
<reference evidence="2 3" key="1">
    <citation type="submission" date="2008-03" db="EMBL/GenBank/DDBJ databases">
        <title>The Genome Sequence of Verticillium dahliae VdLs.17.</title>
        <authorList>
            <consortium name="The Broad Institute Genome Sequencing Platform"/>
            <person name="Ma L.-J.J."/>
            <person name="Klosterman S.J."/>
            <person name="Subbarao K."/>
            <person name="Dobinson K."/>
            <person name="Veronese P."/>
            <person name="Kang S."/>
            <person name="Gold S.E."/>
            <person name="Young S."/>
            <person name="Jaffe D."/>
            <person name="Gnerre S."/>
            <person name="Berlin A."/>
            <person name="Heiman D."/>
            <person name="Hepburn T."/>
            <person name="Sykes S."/>
            <person name="Alvarado L."/>
            <person name="Kodira C.D."/>
            <person name="Lander E."/>
            <person name="Galagan J."/>
            <person name="Nusbaum C."/>
            <person name="Birren B."/>
        </authorList>
    </citation>
    <scope>NUCLEOTIDE SEQUENCE [LARGE SCALE GENOMIC DNA]</scope>
    <source>
        <strain evidence="3">VdLs.17 / ATCC MYA-4575 / FGSC 10137</strain>
    </source>
</reference>
<dbReference type="Proteomes" id="UP000001611">
    <property type="component" value="Chromosome 3"/>
</dbReference>
<name>G2XHR2_VERDV</name>
<dbReference type="eggNOG" id="ENOG502QQEZ">
    <property type="taxonomic scope" value="Eukaryota"/>
</dbReference>